<accession>A0AAP9XY37</accession>
<dbReference type="Proteomes" id="UP000594892">
    <property type="component" value="Chromosome 1"/>
</dbReference>
<dbReference type="AlphaFoldDB" id="A0AAP9XY37"/>
<gene>
    <name evidence="2" type="ORF">I6H06_03940</name>
</gene>
<dbReference type="Pfam" id="PF13683">
    <property type="entry name" value="rve_3"/>
    <property type="match status" value="1"/>
</dbReference>
<dbReference type="InterPro" id="IPR001584">
    <property type="entry name" value="Integrase_cat-core"/>
</dbReference>
<protein>
    <submittedName>
        <fullName evidence="2">Transposase</fullName>
    </submittedName>
</protein>
<evidence type="ECO:0000313" key="3">
    <source>
        <dbReference type="Proteomes" id="UP000594892"/>
    </source>
</evidence>
<evidence type="ECO:0000259" key="1">
    <source>
        <dbReference type="Pfam" id="PF13683"/>
    </source>
</evidence>
<proteinExistence type="predicted"/>
<evidence type="ECO:0000313" key="2">
    <source>
        <dbReference type="EMBL" id="QPQ90891.1"/>
    </source>
</evidence>
<sequence length="73" mass="8153">MRFGVRLRFCGECLNGRGFTSPPHAKMPIEAWRREHNEVRPKKSPGGLTPATYARQLAAKAETSTPDAKATYH</sequence>
<name>A0AAP9XY37_BURGL</name>
<organism evidence="2 3">
    <name type="scientific">Burkholderia glumae</name>
    <name type="common">Pseudomonas glumae</name>
    <dbReference type="NCBI Taxonomy" id="337"/>
    <lineage>
        <taxon>Bacteria</taxon>
        <taxon>Pseudomonadati</taxon>
        <taxon>Pseudomonadota</taxon>
        <taxon>Betaproteobacteria</taxon>
        <taxon>Burkholderiales</taxon>
        <taxon>Burkholderiaceae</taxon>
        <taxon>Burkholderia</taxon>
    </lineage>
</organism>
<reference evidence="2 3" key="1">
    <citation type="submission" date="2020-12" db="EMBL/GenBank/DDBJ databases">
        <title>FDA dAtabase for Regulatory Grade micrObial Sequences (FDA-ARGOS): Supporting development and validation of Infectious Disease Dx tests.</title>
        <authorList>
            <person name="Minogue T."/>
            <person name="Wolcott M."/>
            <person name="Wasieloski L."/>
            <person name="Aguilar W."/>
            <person name="Moore D."/>
            <person name="Jaissle J."/>
            <person name="Tallon L."/>
            <person name="Sadzewicz L."/>
            <person name="Zhao X."/>
            <person name="Boylan J."/>
            <person name="Ott S."/>
            <person name="Bowen H."/>
            <person name="Vavikolanu K."/>
            <person name="Mehta A."/>
            <person name="Aluvathingal J."/>
            <person name="Nadendla S."/>
            <person name="Yan Y."/>
            <person name="Sichtig H."/>
        </authorList>
    </citation>
    <scope>NUCLEOTIDE SEQUENCE [LARGE SCALE GENOMIC DNA]</scope>
    <source>
        <strain evidence="2 3">FDAARGOS_949</strain>
    </source>
</reference>
<dbReference type="EMBL" id="CP065600">
    <property type="protein sequence ID" value="QPQ90891.1"/>
    <property type="molecule type" value="Genomic_DNA"/>
</dbReference>
<feature type="domain" description="Integrase catalytic" evidence="1">
    <location>
        <begin position="8"/>
        <end position="50"/>
    </location>
</feature>
<dbReference type="GO" id="GO:0015074">
    <property type="term" value="P:DNA integration"/>
    <property type="evidence" value="ECO:0007669"/>
    <property type="project" value="InterPro"/>
</dbReference>